<accession>A0A0W0FL05</accession>
<evidence type="ECO:0000256" key="1">
    <source>
        <dbReference type="ARBA" id="ARBA00022737"/>
    </source>
</evidence>
<dbReference type="Proteomes" id="UP000054988">
    <property type="component" value="Unassembled WGS sequence"/>
</dbReference>
<evidence type="ECO:0000256" key="3">
    <source>
        <dbReference type="SAM" id="MobiDB-lite"/>
    </source>
</evidence>
<evidence type="ECO:0000256" key="2">
    <source>
        <dbReference type="PROSITE-ProRule" id="PRU00708"/>
    </source>
</evidence>
<dbReference type="eggNOG" id="KOG4197">
    <property type="taxonomic scope" value="Eukaryota"/>
</dbReference>
<feature type="region of interest" description="Disordered" evidence="3">
    <location>
        <begin position="265"/>
        <end position="295"/>
    </location>
</feature>
<protein>
    <recommendedName>
        <fullName evidence="6">Pentatricopeptide repeat-containing protein</fullName>
    </recommendedName>
</protein>
<dbReference type="InterPro" id="IPR011990">
    <property type="entry name" value="TPR-like_helical_dom_sf"/>
</dbReference>
<feature type="repeat" description="PPR" evidence="2">
    <location>
        <begin position="425"/>
        <end position="459"/>
    </location>
</feature>
<dbReference type="EMBL" id="LATX01001871">
    <property type="protein sequence ID" value="KTB36971.1"/>
    <property type="molecule type" value="Genomic_DNA"/>
</dbReference>
<dbReference type="PANTHER" id="PTHR47942:SF63">
    <property type="entry name" value="PENTATRICOPEPTIDE REPEAT-CONTAINING PROTEIN"/>
    <property type="match status" value="1"/>
</dbReference>
<dbReference type="AlphaFoldDB" id="A0A0W0FL05"/>
<reference evidence="4 5" key="1">
    <citation type="submission" date="2015-12" db="EMBL/GenBank/DDBJ databases">
        <title>Draft genome sequence of Moniliophthora roreri, the causal agent of frosty pod rot of cacao.</title>
        <authorList>
            <person name="Aime M.C."/>
            <person name="Diaz-Valderrama J.R."/>
            <person name="Kijpornyongpan T."/>
            <person name="Phillips-Mora W."/>
        </authorList>
    </citation>
    <scope>NUCLEOTIDE SEQUENCE [LARGE SCALE GENOMIC DNA]</scope>
    <source>
        <strain evidence="4 5">MCA 2952</strain>
    </source>
</reference>
<evidence type="ECO:0000313" key="4">
    <source>
        <dbReference type="EMBL" id="KTB36971.1"/>
    </source>
</evidence>
<dbReference type="PANTHER" id="PTHR47942">
    <property type="entry name" value="TETRATRICOPEPTIDE REPEAT (TPR)-LIKE SUPERFAMILY PROTEIN-RELATED"/>
    <property type="match status" value="1"/>
</dbReference>
<comment type="caution">
    <text evidence="4">The sequence shown here is derived from an EMBL/GenBank/DDBJ whole genome shotgun (WGS) entry which is preliminary data.</text>
</comment>
<dbReference type="PROSITE" id="PS51375">
    <property type="entry name" value="PPR"/>
    <property type="match status" value="1"/>
</dbReference>
<dbReference type="Gene3D" id="1.25.40.10">
    <property type="entry name" value="Tetratricopeptide repeat domain"/>
    <property type="match status" value="2"/>
</dbReference>
<name>A0A0W0FL05_MONRR</name>
<keyword evidence="1" id="KW-0677">Repeat</keyword>
<proteinExistence type="predicted"/>
<dbReference type="InterPro" id="IPR002885">
    <property type="entry name" value="PPR_rpt"/>
</dbReference>
<sequence>MLRAFSLGSITQVQRQRLPPQFSWRLCKYSVVGVGRVRDLPPHHRSQNGPVQEDSVREVAGVQKQEQKQKPQVLDVQKSHRKYDDTEPDMGIDQGQHYVLTRPPFITGKSWYRLPIRPLYGGKFRFGNKFLSFDPYTGKENSNGDEREALYYHLLHIIANTQDHDKAYNAYTTLLKLSHSHPSHKKQPKIPYAHLHRLLRLIVQHRPKTRSQFLCLLSVMSTIHSSGGKLQTWEWNALISHAGTGWRRARAEDWRMALDTYDDMTNGSPPGASFSPSDYASVPSPHPDENTQAPEPDLFTYNTLLSIATKTLYGRAVKRSASLLTNAGFTPDRVTYLSMMNFWIGVRKLAGVRSNLLEMRAQGFELGLDGVNECIWGYSQCGRLDIVRKIYDALRTNVVGDSVSGEEQEVLENEGIHIPSEMVPNEVTYTATIQSMAYHGDLDSALRIFMDMLHSDNTEFAAPMVAKGEYGKYAPTSAVFRALFLGFARHGHADREGEGWSLRNLEGIYGTFIGLEEAIGLSQWTVYWVLGAFDKCSGHDVLMLRRIWKELEEREQSFGGPQNRLRALREVVFQEDMEEAKRYLEEVGFRVRGHQWGNVSW</sequence>
<gene>
    <name evidence="4" type="ORF">WG66_10427</name>
</gene>
<dbReference type="InterPro" id="IPR051222">
    <property type="entry name" value="PPR/CCM1_RNA-binding"/>
</dbReference>
<feature type="compositionally biased region" description="Polar residues" evidence="3">
    <location>
        <begin position="265"/>
        <end position="278"/>
    </location>
</feature>
<evidence type="ECO:0000313" key="5">
    <source>
        <dbReference type="Proteomes" id="UP000054988"/>
    </source>
</evidence>
<evidence type="ECO:0008006" key="6">
    <source>
        <dbReference type="Google" id="ProtNLM"/>
    </source>
</evidence>
<organism evidence="4 5">
    <name type="scientific">Moniliophthora roreri</name>
    <name type="common">Frosty pod rot fungus</name>
    <name type="synonym">Monilia roreri</name>
    <dbReference type="NCBI Taxonomy" id="221103"/>
    <lineage>
        <taxon>Eukaryota</taxon>
        <taxon>Fungi</taxon>
        <taxon>Dikarya</taxon>
        <taxon>Basidiomycota</taxon>
        <taxon>Agaricomycotina</taxon>
        <taxon>Agaricomycetes</taxon>
        <taxon>Agaricomycetidae</taxon>
        <taxon>Agaricales</taxon>
        <taxon>Marasmiineae</taxon>
        <taxon>Marasmiaceae</taxon>
        <taxon>Moniliophthora</taxon>
    </lineage>
</organism>
<feature type="region of interest" description="Disordered" evidence="3">
    <location>
        <begin position="39"/>
        <end position="90"/>
    </location>
</feature>